<gene>
    <name evidence="1" type="ORF">GA0061099_103812</name>
</gene>
<dbReference type="RefSeq" id="WP_157786092.1">
    <property type="nucleotide sequence ID" value="NZ_FMAE01000038.1"/>
</dbReference>
<proteinExistence type="predicted"/>
<sequence>MEPRIQILRELIEDQIEVVAAAICEGNGALEAELRLEWLTRELVSGQRVFTDQSIA</sequence>
<evidence type="ECO:0000313" key="1">
    <source>
        <dbReference type="EMBL" id="SCB52705.1"/>
    </source>
</evidence>
<organism evidence="1 2">
    <name type="scientific">Bradyrhizobium yuanmingense</name>
    <dbReference type="NCBI Taxonomy" id="108015"/>
    <lineage>
        <taxon>Bacteria</taxon>
        <taxon>Pseudomonadati</taxon>
        <taxon>Pseudomonadota</taxon>
        <taxon>Alphaproteobacteria</taxon>
        <taxon>Hyphomicrobiales</taxon>
        <taxon>Nitrobacteraceae</taxon>
        <taxon>Bradyrhizobium</taxon>
    </lineage>
</organism>
<dbReference type="AlphaFoldDB" id="A0A1C3XKP5"/>
<accession>A0A1C3XKP5</accession>
<dbReference type="EMBL" id="FMAE01000038">
    <property type="protein sequence ID" value="SCB52705.1"/>
    <property type="molecule type" value="Genomic_DNA"/>
</dbReference>
<reference evidence="1 2" key="1">
    <citation type="submission" date="2016-08" db="EMBL/GenBank/DDBJ databases">
        <authorList>
            <person name="Seilhamer J.J."/>
        </authorList>
    </citation>
    <scope>NUCLEOTIDE SEQUENCE [LARGE SCALE GENOMIC DNA]</scope>
    <source>
        <strain evidence="1 2">CCBAU 10071</strain>
    </source>
</reference>
<dbReference type="Proteomes" id="UP000183174">
    <property type="component" value="Unassembled WGS sequence"/>
</dbReference>
<name>A0A1C3XKP5_9BRAD</name>
<evidence type="ECO:0000313" key="2">
    <source>
        <dbReference type="Proteomes" id="UP000183174"/>
    </source>
</evidence>
<protein>
    <submittedName>
        <fullName evidence="1">Uncharacterized protein</fullName>
    </submittedName>
</protein>